<feature type="region of interest" description="Disordered" evidence="1">
    <location>
        <begin position="1"/>
        <end position="21"/>
    </location>
</feature>
<reference evidence="2" key="2">
    <citation type="submission" date="2025-09" db="UniProtKB">
        <authorList>
            <consortium name="Ensembl"/>
        </authorList>
    </citation>
    <scope>IDENTIFICATION</scope>
</reference>
<dbReference type="SUPFAM" id="SSF52540">
    <property type="entry name" value="P-loop containing nucleoside triphosphate hydrolases"/>
    <property type="match status" value="1"/>
</dbReference>
<gene>
    <name evidence="2" type="primary">LOC117727144</name>
</gene>
<dbReference type="GO" id="GO:0006955">
    <property type="term" value="P:immune response"/>
    <property type="evidence" value="ECO:0007669"/>
    <property type="project" value="TreeGrafter"/>
</dbReference>
<dbReference type="GeneID" id="117727144"/>
<dbReference type="RefSeq" id="XP_034383134.1">
    <property type="nucleotide sequence ID" value="XM_034527243.1"/>
</dbReference>
<dbReference type="Proteomes" id="UP000694565">
    <property type="component" value="Unplaced"/>
</dbReference>
<name>A0A8C2XKX7_CYCLU</name>
<reference evidence="2" key="1">
    <citation type="submission" date="2025-08" db="UniProtKB">
        <authorList>
            <consortium name="Ensembl"/>
        </authorList>
    </citation>
    <scope>IDENTIFICATION</scope>
</reference>
<dbReference type="Ensembl" id="ENSCLMT00005021430.1">
    <property type="protein sequence ID" value="ENSCLMP00005020392.1"/>
    <property type="gene ID" value="ENSCLMG00005010180.1"/>
</dbReference>
<evidence type="ECO:0008006" key="4">
    <source>
        <dbReference type="Google" id="ProtNLM"/>
    </source>
</evidence>
<accession>A0A8C2XKX7</accession>
<dbReference type="KEGG" id="clum:117727144"/>
<dbReference type="Gene3D" id="3.40.50.300">
    <property type="entry name" value="P-loop containing nucleotide triphosphate hydrolases"/>
    <property type="match status" value="1"/>
</dbReference>
<proteinExistence type="predicted"/>
<protein>
    <recommendedName>
        <fullName evidence="4">G domain-containing protein</fullName>
    </recommendedName>
</protein>
<organism evidence="2 3">
    <name type="scientific">Cyclopterus lumpus</name>
    <name type="common">Lumpsucker</name>
    <dbReference type="NCBI Taxonomy" id="8103"/>
    <lineage>
        <taxon>Eukaryota</taxon>
        <taxon>Metazoa</taxon>
        <taxon>Chordata</taxon>
        <taxon>Craniata</taxon>
        <taxon>Vertebrata</taxon>
        <taxon>Euteleostomi</taxon>
        <taxon>Actinopterygii</taxon>
        <taxon>Neopterygii</taxon>
        <taxon>Teleostei</taxon>
        <taxon>Neoteleostei</taxon>
        <taxon>Acanthomorphata</taxon>
        <taxon>Eupercaria</taxon>
        <taxon>Perciformes</taxon>
        <taxon>Cottioidei</taxon>
        <taxon>Cottales</taxon>
        <taxon>Cyclopteridae</taxon>
        <taxon>Cyclopterus</taxon>
    </lineage>
</organism>
<sequence length="304" mass="34190">MGSNSSQPEPQPPPQVVHRFTPPPSLCFDEPWRRIDWGDKQSALQYVKDYNPPTEGQQIRILLHGPVGAGKSSFINSVNSVLRGRIYTQALAANTATGCFTKEYTTYKIQRGGPEPYYPFVFNDIMGLDPLKGVLVDDIKLALKGHVKNGYKFNPESSLSEDDRFYNSSPNLNDKVHVLVCVVPADTVSGMNDRTVQKIQDIRMEASKLKIPQVAILTKIDEVSPEVKKDLKNVYKVKYLKEKMEEFSANVGIPMNCIFPVKNYDSEIDLDNDVDSLILSSLKQIINFGEDRINFHQSQSESSD</sequence>
<dbReference type="OrthoDB" id="25620at2759"/>
<dbReference type="InterPro" id="IPR027417">
    <property type="entry name" value="P-loop_NTPase"/>
</dbReference>
<dbReference type="CDD" id="cd00882">
    <property type="entry name" value="Ras_like_GTPase"/>
    <property type="match status" value="1"/>
</dbReference>
<dbReference type="PANTHER" id="PTHR14241">
    <property type="entry name" value="INTERFERON-INDUCED PROTEIN 44"/>
    <property type="match status" value="1"/>
</dbReference>
<dbReference type="GeneTree" id="ENSGT00940000160560"/>
<evidence type="ECO:0000313" key="2">
    <source>
        <dbReference type="Ensembl" id="ENSCLMP00005020392.1"/>
    </source>
</evidence>
<feature type="compositionally biased region" description="Pro residues" evidence="1">
    <location>
        <begin position="9"/>
        <end position="21"/>
    </location>
</feature>
<keyword evidence="3" id="KW-1185">Reference proteome</keyword>
<dbReference type="AlphaFoldDB" id="A0A8C2XKX7"/>
<evidence type="ECO:0000313" key="3">
    <source>
        <dbReference type="Proteomes" id="UP000694565"/>
    </source>
</evidence>
<dbReference type="PANTHER" id="PTHR14241:SF1">
    <property type="entry name" value="INTERFERON-INDUCED PROTEIN 44-RELATED"/>
    <property type="match status" value="1"/>
</dbReference>
<evidence type="ECO:0000256" key="1">
    <source>
        <dbReference type="SAM" id="MobiDB-lite"/>
    </source>
</evidence>